<keyword evidence="3" id="KW-1185">Reference proteome</keyword>
<protein>
    <submittedName>
        <fullName evidence="2">Methyltransferase domain-containing protein</fullName>
    </submittedName>
</protein>
<dbReference type="PANTHER" id="PTHR43861">
    <property type="entry name" value="TRANS-ACONITATE 2-METHYLTRANSFERASE-RELATED"/>
    <property type="match status" value="1"/>
</dbReference>
<dbReference type="InterPro" id="IPR013691">
    <property type="entry name" value="MeTrfase_14"/>
</dbReference>
<dbReference type="GO" id="GO:0032259">
    <property type="term" value="P:methylation"/>
    <property type="evidence" value="ECO:0007669"/>
    <property type="project" value="UniProtKB-KW"/>
</dbReference>
<evidence type="ECO:0000259" key="1">
    <source>
        <dbReference type="Pfam" id="PF08484"/>
    </source>
</evidence>
<dbReference type="EMBL" id="SMNA01000005">
    <property type="protein sequence ID" value="TDE94054.1"/>
    <property type="molecule type" value="Genomic_DNA"/>
</dbReference>
<dbReference type="Pfam" id="PF13489">
    <property type="entry name" value="Methyltransf_23"/>
    <property type="match status" value="1"/>
</dbReference>
<evidence type="ECO:0000313" key="2">
    <source>
        <dbReference type="EMBL" id="TDE94054.1"/>
    </source>
</evidence>
<proteinExistence type="predicted"/>
<dbReference type="GO" id="GO:0008168">
    <property type="term" value="F:methyltransferase activity"/>
    <property type="evidence" value="ECO:0007669"/>
    <property type="project" value="UniProtKB-KW"/>
</dbReference>
<dbReference type="RefSeq" id="WP_133107780.1">
    <property type="nucleotide sequence ID" value="NZ_SMNA01000005.1"/>
</dbReference>
<dbReference type="SUPFAM" id="SSF53335">
    <property type="entry name" value="S-adenosyl-L-methionine-dependent methyltransferases"/>
    <property type="match status" value="1"/>
</dbReference>
<dbReference type="Gene3D" id="3.40.50.720">
    <property type="entry name" value="NAD(P)-binding Rossmann-like Domain"/>
    <property type="match status" value="1"/>
</dbReference>
<evidence type="ECO:0000313" key="3">
    <source>
        <dbReference type="Proteomes" id="UP000504882"/>
    </source>
</evidence>
<feature type="domain" description="C-methyltransferase" evidence="1">
    <location>
        <begin position="281"/>
        <end position="381"/>
    </location>
</feature>
<dbReference type="Proteomes" id="UP000504882">
    <property type="component" value="Unassembled WGS sequence"/>
</dbReference>
<dbReference type="Gene3D" id="3.40.50.150">
    <property type="entry name" value="Vaccinia Virus protein VP39"/>
    <property type="match status" value="1"/>
</dbReference>
<dbReference type="Pfam" id="PF08484">
    <property type="entry name" value="Methyltransf_14"/>
    <property type="match status" value="1"/>
</dbReference>
<gene>
    <name evidence="2" type="ORF">EXU48_11400</name>
</gene>
<dbReference type="CDD" id="cd02440">
    <property type="entry name" value="AdoMet_MTases"/>
    <property type="match status" value="1"/>
</dbReference>
<sequence length="394" mass="42905">MTATGNSGARCPVCDTAELRPFYAQAGVPTHVGILWPSRQEAVDCPRGDLDLGYCPECAFVYNTGFDASLNAYGHSYDNALHFSAVFQSYERDLARRLIDTYDVRDADVVEIGSGSGHFLGLICDLGENRGMGFDPSYDAEHAEPLPERVRVVNEYFSREHVDTKADLVICRHVLEHVDDPAGMLRSLREGIGDRPDTVLYLEVPNGLLALRRLSIGDLIYEHVSYFLASSLRTAVESAGFEILDLRESYDGQFLSVEARPTSVPARPSPARPAPEVLADIQAFADRARERVTAWTELLERLAAAEEPVVAWGAGAKAVGFFNVLEVTTAVDRVVDVNPRKQGTYLAGTGQAVVAPDALVSDPPGTVLVMNPYYATEIGQTLIDLGVDANVQTV</sequence>
<accession>A0ABY2E4L0</accession>
<dbReference type="InterPro" id="IPR029063">
    <property type="entry name" value="SAM-dependent_MTases_sf"/>
</dbReference>
<organism evidence="2 3">
    <name type="scientific">Occultella glacieicola</name>
    <dbReference type="NCBI Taxonomy" id="2518684"/>
    <lineage>
        <taxon>Bacteria</taxon>
        <taxon>Bacillati</taxon>
        <taxon>Actinomycetota</taxon>
        <taxon>Actinomycetes</taxon>
        <taxon>Micrococcales</taxon>
        <taxon>Ruaniaceae</taxon>
        <taxon>Occultella</taxon>
    </lineage>
</organism>
<name>A0ABY2E4L0_9MICO</name>
<keyword evidence="2" id="KW-0808">Transferase</keyword>
<reference evidence="2 3" key="1">
    <citation type="submission" date="2019-03" db="EMBL/GenBank/DDBJ databases">
        <title>Genomic features of bacteria from cold environments.</title>
        <authorList>
            <person name="Shen L."/>
        </authorList>
    </citation>
    <scope>NUCLEOTIDE SEQUENCE [LARGE SCALE GENOMIC DNA]</scope>
    <source>
        <strain evidence="3">T3246-1</strain>
    </source>
</reference>
<keyword evidence="2" id="KW-0489">Methyltransferase</keyword>
<comment type="caution">
    <text evidence="2">The sequence shown here is derived from an EMBL/GenBank/DDBJ whole genome shotgun (WGS) entry which is preliminary data.</text>
</comment>